<reference evidence="3" key="1">
    <citation type="submission" date="2016-07" db="EMBL/GenBank/DDBJ databases">
        <title>De novo transcriptome assembly of four accessions of the metal hyperaccumulator plant Noccaea caerulescens.</title>
        <authorList>
            <person name="Blande D."/>
            <person name="Halimaa P."/>
            <person name="Tervahauta A.I."/>
            <person name="Aarts M.G."/>
            <person name="Karenlampi S.O."/>
        </authorList>
    </citation>
    <scope>NUCLEOTIDE SEQUENCE</scope>
</reference>
<feature type="region of interest" description="Disordered" evidence="1">
    <location>
        <begin position="87"/>
        <end position="120"/>
    </location>
</feature>
<sequence>MEDDKIGNHGVKKGFEGGATVKFFEKQKTPRINSASPSGVPSGVAIKGVICYLNTKTRNFAVTTPNGDYHKSNLDYIRDEEVLSTIAPDPEPEHQLTVKSDADKEKVGSDSGRTWKPVDR</sequence>
<dbReference type="EMBL" id="GEVL01007870">
    <property type="protein sequence ID" value="JAU69471.1"/>
    <property type="molecule type" value="Transcribed_RNA"/>
</dbReference>
<evidence type="ECO:0000313" key="3">
    <source>
        <dbReference type="EMBL" id="JAU69471.1"/>
    </source>
</evidence>
<dbReference type="AlphaFoldDB" id="A0A1J3HMI3"/>
<gene>
    <name evidence="2" type="ORF">LC_TR8896_c28_g1_i1_g.31809</name>
    <name evidence="3" type="ORF">LE_TR20252_c0_g1_i1_g.64632</name>
</gene>
<accession>A0A1J3HMI3</accession>
<name>A0A1J3HMI3_NOCCA</name>
<organism evidence="3">
    <name type="scientific">Noccaea caerulescens</name>
    <name type="common">Alpine penny-cress</name>
    <name type="synonym">Thlaspi caerulescens</name>
    <dbReference type="NCBI Taxonomy" id="107243"/>
    <lineage>
        <taxon>Eukaryota</taxon>
        <taxon>Viridiplantae</taxon>
        <taxon>Streptophyta</taxon>
        <taxon>Embryophyta</taxon>
        <taxon>Tracheophyta</taxon>
        <taxon>Spermatophyta</taxon>
        <taxon>Magnoliopsida</taxon>
        <taxon>eudicotyledons</taxon>
        <taxon>Gunneridae</taxon>
        <taxon>Pentapetalae</taxon>
        <taxon>rosids</taxon>
        <taxon>malvids</taxon>
        <taxon>Brassicales</taxon>
        <taxon>Brassicaceae</taxon>
        <taxon>Coluteocarpeae</taxon>
        <taxon>Noccaea</taxon>
    </lineage>
</organism>
<dbReference type="EMBL" id="GEVK01023797">
    <property type="protein sequence ID" value="JAU29035.1"/>
    <property type="molecule type" value="Transcribed_RNA"/>
</dbReference>
<evidence type="ECO:0000313" key="2">
    <source>
        <dbReference type="EMBL" id="JAU29035.1"/>
    </source>
</evidence>
<evidence type="ECO:0000256" key="1">
    <source>
        <dbReference type="SAM" id="MobiDB-lite"/>
    </source>
</evidence>
<proteinExistence type="predicted"/>
<protein>
    <submittedName>
        <fullName evidence="3">Uncharacterized protein</fullName>
    </submittedName>
</protein>
<feature type="compositionally biased region" description="Basic and acidic residues" evidence="1">
    <location>
        <begin position="91"/>
        <end position="108"/>
    </location>
</feature>